<organism evidence="1 2">
    <name type="scientific">Striga asiatica</name>
    <name type="common">Asiatic witchweed</name>
    <name type="synonym">Buchnera asiatica</name>
    <dbReference type="NCBI Taxonomy" id="4170"/>
    <lineage>
        <taxon>Eukaryota</taxon>
        <taxon>Viridiplantae</taxon>
        <taxon>Streptophyta</taxon>
        <taxon>Embryophyta</taxon>
        <taxon>Tracheophyta</taxon>
        <taxon>Spermatophyta</taxon>
        <taxon>Magnoliopsida</taxon>
        <taxon>eudicotyledons</taxon>
        <taxon>Gunneridae</taxon>
        <taxon>Pentapetalae</taxon>
        <taxon>asterids</taxon>
        <taxon>lamiids</taxon>
        <taxon>Lamiales</taxon>
        <taxon>Orobanchaceae</taxon>
        <taxon>Buchnereae</taxon>
        <taxon>Striga</taxon>
    </lineage>
</organism>
<comment type="caution">
    <text evidence="1">The sequence shown here is derived from an EMBL/GenBank/DDBJ whole genome shotgun (WGS) entry which is preliminary data.</text>
</comment>
<evidence type="ECO:0000313" key="2">
    <source>
        <dbReference type="Proteomes" id="UP000325081"/>
    </source>
</evidence>
<evidence type="ECO:0000313" key="1">
    <source>
        <dbReference type="EMBL" id="GER34231.1"/>
    </source>
</evidence>
<sequence length="169" mass="18370">RLSPTSSFTPPPLSLSPSSLISLPFASTVPSLSPASHLVVTSGQPVQISINNVGVSDTPIFDDGFVFVYAIDGFFNLNFTIADADPANPNPRSHSQCLNLESFSRFGDAPGVLKSRGYSSLDFWKLTRRCETVDSFWSDGRGIGPVFWGFCRPLFFVHEAFGSVQSDVE</sequence>
<keyword evidence="2" id="KW-1185">Reference proteome</keyword>
<gene>
    <name evidence="1" type="ORF">STAS_10439</name>
</gene>
<dbReference type="PANTHER" id="PTHR33985">
    <property type="entry name" value="OS02G0491300 PROTEIN-RELATED"/>
    <property type="match status" value="1"/>
</dbReference>
<dbReference type="AlphaFoldDB" id="A0A5A7PNN8"/>
<protein>
    <submittedName>
        <fullName evidence="1">Fasciclin-like arabinogalactan protein</fullName>
    </submittedName>
</protein>
<name>A0A5A7PNN8_STRAF</name>
<reference evidence="2" key="1">
    <citation type="journal article" date="2019" name="Curr. Biol.">
        <title>Genome Sequence of Striga asiatica Provides Insight into the Evolution of Plant Parasitism.</title>
        <authorList>
            <person name="Yoshida S."/>
            <person name="Kim S."/>
            <person name="Wafula E.K."/>
            <person name="Tanskanen J."/>
            <person name="Kim Y.M."/>
            <person name="Honaas L."/>
            <person name="Yang Z."/>
            <person name="Spallek T."/>
            <person name="Conn C.E."/>
            <person name="Ichihashi Y."/>
            <person name="Cheong K."/>
            <person name="Cui S."/>
            <person name="Der J.P."/>
            <person name="Gundlach H."/>
            <person name="Jiao Y."/>
            <person name="Hori C."/>
            <person name="Ishida J.K."/>
            <person name="Kasahara H."/>
            <person name="Kiba T."/>
            <person name="Kim M.S."/>
            <person name="Koo N."/>
            <person name="Laohavisit A."/>
            <person name="Lee Y.H."/>
            <person name="Lumba S."/>
            <person name="McCourt P."/>
            <person name="Mortimer J.C."/>
            <person name="Mutuku J.M."/>
            <person name="Nomura T."/>
            <person name="Sasaki-Sekimoto Y."/>
            <person name="Seto Y."/>
            <person name="Wang Y."/>
            <person name="Wakatake T."/>
            <person name="Sakakibara H."/>
            <person name="Demura T."/>
            <person name="Yamaguchi S."/>
            <person name="Yoneyama K."/>
            <person name="Manabe R.I."/>
            <person name="Nelson D.C."/>
            <person name="Schulman A.H."/>
            <person name="Timko M.P."/>
            <person name="dePamphilis C.W."/>
            <person name="Choi D."/>
            <person name="Shirasu K."/>
        </authorList>
    </citation>
    <scope>NUCLEOTIDE SEQUENCE [LARGE SCALE GENOMIC DNA]</scope>
    <source>
        <strain evidence="2">cv. UVA1</strain>
    </source>
</reference>
<proteinExistence type="predicted"/>
<dbReference type="Proteomes" id="UP000325081">
    <property type="component" value="Unassembled WGS sequence"/>
</dbReference>
<feature type="non-terminal residue" evidence="1">
    <location>
        <position position="1"/>
    </location>
</feature>
<dbReference type="InterPro" id="IPR052806">
    <property type="entry name" value="Fasciclin-like_AGP"/>
</dbReference>
<accession>A0A5A7PNN8</accession>
<dbReference type="PANTHER" id="PTHR33985:SF17">
    <property type="entry name" value="FASCICLIN-LIKE ARABINOGALACTAN PROTEIN 20"/>
    <property type="match status" value="1"/>
</dbReference>
<dbReference type="OrthoDB" id="923609at2759"/>
<dbReference type="EMBL" id="BKCP01004850">
    <property type="protein sequence ID" value="GER34231.1"/>
    <property type="molecule type" value="Genomic_DNA"/>
</dbReference>